<feature type="domain" description="Phospholipase D N-terminal" evidence="2">
    <location>
        <begin position="41"/>
        <end position="129"/>
    </location>
</feature>
<dbReference type="EMBL" id="AFHG01000029">
    <property type="protein sequence ID" value="EGK73325.1"/>
    <property type="molecule type" value="Genomic_DNA"/>
</dbReference>
<dbReference type="PANTHER" id="PTHR43606:SF2">
    <property type="entry name" value="ALKALINE PHOSPHATASE FAMILY PROTEIN (AFU_ORTHOLOGUE AFUA_5G03860)"/>
    <property type="match status" value="1"/>
</dbReference>
<dbReference type="Gene3D" id="3.60.21.70">
    <property type="entry name" value="PhoD-like phosphatase"/>
    <property type="match status" value="1"/>
</dbReference>
<dbReference type="PROSITE" id="PS51318">
    <property type="entry name" value="TAT"/>
    <property type="match status" value="1"/>
</dbReference>
<evidence type="ECO:0000259" key="2">
    <source>
        <dbReference type="Pfam" id="PF16655"/>
    </source>
</evidence>
<reference evidence="3 4" key="1">
    <citation type="journal article" date="2011" name="J. Bacteriol.">
        <title>Genome sequence of Methyloversatilis universalis FAM5T, a methylotrophic representative of the order Rhodocyclales.</title>
        <authorList>
            <person name="Kittichotirat W."/>
            <person name="Good N.M."/>
            <person name="Hall R."/>
            <person name="Bringel F."/>
            <person name="Lajus A."/>
            <person name="Medigue C."/>
            <person name="Smalley N.E."/>
            <person name="Beck D."/>
            <person name="Bumgarner R."/>
            <person name="Vuilleumier S."/>
            <person name="Kalyuzhnaya M.G."/>
        </authorList>
    </citation>
    <scope>NUCLEOTIDE SEQUENCE [LARGE SCALE GENOMIC DNA]</scope>
    <source>
        <strain evidence="4">ATCC BAA-1314 / JCM 13912 / FAM5</strain>
    </source>
</reference>
<dbReference type="InterPro" id="IPR032093">
    <property type="entry name" value="PhoD_N"/>
</dbReference>
<proteinExistence type="predicted"/>
<dbReference type="AlphaFoldDB" id="F5R867"/>
<organism evidence="3 4">
    <name type="scientific">Methyloversatilis universalis (strain ATCC BAA-1314 / DSM 25237 / JCM 13912 / CCUG 52030 / FAM5)</name>
    <dbReference type="NCBI Taxonomy" id="1000565"/>
    <lineage>
        <taxon>Bacteria</taxon>
        <taxon>Pseudomonadati</taxon>
        <taxon>Pseudomonadota</taxon>
        <taxon>Betaproteobacteria</taxon>
        <taxon>Nitrosomonadales</taxon>
        <taxon>Sterolibacteriaceae</taxon>
        <taxon>Methyloversatilis</taxon>
    </lineage>
</organism>
<keyword evidence="4" id="KW-1185">Reference proteome</keyword>
<dbReference type="InterPro" id="IPR038607">
    <property type="entry name" value="PhoD-like_sf"/>
</dbReference>
<name>F5R867_METUF</name>
<dbReference type="STRING" id="1000565.METUNv1_00503"/>
<dbReference type="PANTHER" id="PTHR43606">
    <property type="entry name" value="PHOSPHATASE, PUTATIVE (AFU_ORTHOLOGUE AFUA_6G08710)-RELATED"/>
    <property type="match status" value="1"/>
</dbReference>
<evidence type="ECO:0000313" key="3">
    <source>
        <dbReference type="EMBL" id="EGK73325.1"/>
    </source>
</evidence>
<dbReference type="InterPro" id="IPR052900">
    <property type="entry name" value="Phospholipid_Metab_Enz"/>
</dbReference>
<dbReference type="InterPro" id="IPR018946">
    <property type="entry name" value="PhoD-like_MPP"/>
</dbReference>
<dbReference type="InterPro" id="IPR006311">
    <property type="entry name" value="TAT_signal"/>
</dbReference>
<dbReference type="OrthoDB" id="327733at2"/>
<evidence type="ECO:0000313" key="4">
    <source>
        <dbReference type="Proteomes" id="UP000005019"/>
    </source>
</evidence>
<comment type="caution">
    <text evidence="3">The sequence shown here is derived from an EMBL/GenBank/DDBJ whole genome shotgun (WGS) entry which is preliminary data.</text>
</comment>
<gene>
    <name evidence="3" type="ORF">METUNv1_00503</name>
</gene>
<accession>F5R867</accession>
<feature type="domain" description="PhoD-like phosphatase metallophosphatase" evidence="1">
    <location>
        <begin position="140"/>
        <end position="526"/>
    </location>
</feature>
<dbReference type="Pfam" id="PF16655">
    <property type="entry name" value="PhoD_N"/>
    <property type="match status" value="1"/>
</dbReference>
<sequence>MSRPLFSRREFIRTVGAGALAGSAVVRSASALAATDGLFRHGVASGDPLADRVIIWTRVSPTRPGTVAVLWEVALDERFSRIIRRGRVLTGEDIDYTVKADVLGLPASARLYYRFRADGQLSPVGRTRTLAAGAVGQVKLAVFSCSNYPAGYFNVYAEAAKMGDLDVAIHLGDYLYEYPRGGYASGDAAAMGRLSEPAGEILTLDDYRTRYAQYRSDADLQALHAALPVIAVWDDHEIANDTWREGAENHSEGVEGAFADRRAAAVRAYHEWMPTRVADPAHPERIYRSFRFGSLLSLHMLDTRVIGRDLQLDYANYFGASGFDAARFAADMADPNRTLLGAEQQDWLGLQLAQSDTTWDVLGQQVLMGRMNIPAPLVLGQISFSAYSALVVKAQTAPATLTPQERAVLAQPAIPYNLDAWDGYAAARETLLGTARALDRNLVVLAGDTHNAWASDLADYAGRQVGVEFATPGVTSPGLEEYFPSENPLAVAAGLTQIIGPLQYADTARRGFMVVTVTEDACRCDWRFVSTVKSRSYVLQNGPALKVLPGAGNRKLMPA</sequence>
<dbReference type="eggNOG" id="COG3540">
    <property type="taxonomic scope" value="Bacteria"/>
</dbReference>
<dbReference type="Pfam" id="PF09423">
    <property type="entry name" value="PhoD"/>
    <property type="match status" value="1"/>
</dbReference>
<dbReference type="InterPro" id="IPR029052">
    <property type="entry name" value="Metallo-depent_PP-like"/>
</dbReference>
<dbReference type="Gene3D" id="2.60.40.380">
    <property type="entry name" value="Purple acid phosphatase-like, N-terminal"/>
    <property type="match status" value="1"/>
</dbReference>
<dbReference type="RefSeq" id="WP_008058492.1">
    <property type="nucleotide sequence ID" value="NZ_AFHG01000029.1"/>
</dbReference>
<dbReference type="Proteomes" id="UP000005019">
    <property type="component" value="Unassembled WGS sequence"/>
</dbReference>
<dbReference type="CDD" id="cd07389">
    <property type="entry name" value="MPP_PhoD"/>
    <property type="match status" value="1"/>
</dbReference>
<dbReference type="SUPFAM" id="SSF56300">
    <property type="entry name" value="Metallo-dependent phosphatases"/>
    <property type="match status" value="1"/>
</dbReference>
<protein>
    <submittedName>
        <fullName evidence="3">Alkaline phosphatase</fullName>
    </submittedName>
</protein>
<evidence type="ECO:0000259" key="1">
    <source>
        <dbReference type="Pfam" id="PF09423"/>
    </source>
</evidence>